<name>A0A1X1SRS0_9MYCO</name>
<protein>
    <submittedName>
        <fullName evidence="1">Uncharacterized protein</fullName>
    </submittedName>
</protein>
<dbReference type="AlphaFoldDB" id="A0A1X1SRS0"/>
<dbReference type="EMBL" id="AP022613">
    <property type="protein sequence ID" value="BBZ40883.1"/>
    <property type="molecule type" value="Genomic_DNA"/>
</dbReference>
<keyword evidence="2" id="KW-1185">Reference proteome</keyword>
<evidence type="ECO:0000313" key="1">
    <source>
        <dbReference type="EMBL" id="BBZ40883.1"/>
    </source>
</evidence>
<dbReference type="Proteomes" id="UP000467385">
    <property type="component" value="Chromosome"/>
</dbReference>
<reference evidence="1 2" key="1">
    <citation type="journal article" date="2019" name="Emerg. Microbes Infect.">
        <title>Comprehensive subspecies identification of 175 nontuberculous mycobacteria species based on 7547 genomic profiles.</title>
        <authorList>
            <person name="Matsumoto Y."/>
            <person name="Kinjo T."/>
            <person name="Motooka D."/>
            <person name="Nabeya D."/>
            <person name="Jung N."/>
            <person name="Uechi K."/>
            <person name="Horii T."/>
            <person name="Iida T."/>
            <person name="Fujita J."/>
            <person name="Nakamura S."/>
        </authorList>
    </citation>
    <scope>NUCLEOTIDE SEQUENCE [LARGE SCALE GENOMIC DNA]</scope>
    <source>
        <strain evidence="1 2">JCM 14738</strain>
    </source>
</reference>
<sequence>MFGGDGVARDPVADVGADPQGTAAPKYRTALSHNESAHLDRNANGESSRRLAETNAAMLCGPVREFAIFDGAFARAKLRFLENYARVFHERGAMAGIDREAVKV</sequence>
<proteinExistence type="predicted"/>
<evidence type="ECO:0000313" key="2">
    <source>
        <dbReference type="Proteomes" id="UP000467385"/>
    </source>
</evidence>
<gene>
    <name evidence="1" type="ORF">MCNS_39460</name>
</gene>
<accession>A0A1X1SRS0</accession>
<organism evidence="1 2">
    <name type="scientific">Mycobacterium conspicuum</name>
    <dbReference type="NCBI Taxonomy" id="44010"/>
    <lineage>
        <taxon>Bacteria</taxon>
        <taxon>Bacillati</taxon>
        <taxon>Actinomycetota</taxon>
        <taxon>Actinomycetes</taxon>
        <taxon>Mycobacteriales</taxon>
        <taxon>Mycobacteriaceae</taxon>
        <taxon>Mycobacterium</taxon>
    </lineage>
</organism>